<dbReference type="EMBL" id="RBVM01000003">
    <property type="protein sequence ID" value="RKO34792.1"/>
    <property type="molecule type" value="Genomic_DNA"/>
</dbReference>
<dbReference type="GO" id="GO:0016301">
    <property type="term" value="F:kinase activity"/>
    <property type="evidence" value="ECO:0007669"/>
    <property type="project" value="UniProtKB-KW"/>
</dbReference>
<dbReference type="Pfam" id="PF07693">
    <property type="entry name" value="KAP_NTPase"/>
    <property type="match status" value="1"/>
</dbReference>
<keyword evidence="1" id="KW-0472">Membrane</keyword>
<evidence type="ECO:0000313" key="3">
    <source>
        <dbReference type="EMBL" id="RKO34792.1"/>
    </source>
</evidence>
<protein>
    <submittedName>
        <fullName evidence="4">Kinase</fullName>
    </submittedName>
</protein>
<keyword evidence="1" id="KW-1133">Transmembrane helix</keyword>
<gene>
    <name evidence="3" type="ORF">D8K17_13060</name>
    <name evidence="4" type="ORF">D8K17_13790</name>
</gene>
<dbReference type="Gene3D" id="3.40.50.300">
    <property type="entry name" value="P-loop containing nucleotide triphosphate hydrolases"/>
    <property type="match status" value="1"/>
</dbReference>
<dbReference type="RefSeq" id="WP_021166190.1">
    <property type="nucleotide sequence ID" value="NZ_CP061323.1"/>
</dbReference>
<dbReference type="AlphaFoldDB" id="A0A8B3ETQ4"/>
<dbReference type="InterPro" id="IPR011646">
    <property type="entry name" value="KAP_P-loop"/>
</dbReference>
<proteinExistence type="predicted"/>
<comment type="caution">
    <text evidence="4">The sequence shown here is derived from an EMBL/GenBank/DDBJ whole genome shotgun (WGS) entry which is preliminary data.</text>
</comment>
<evidence type="ECO:0000259" key="2">
    <source>
        <dbReference type="Pfam" id="PF07693"/>
    </source>
</evidence>
<dbReference type="EMBL" id="RBVM01000003">
    <property type="protein sequence ID" value="RKO34906.1"/>
    <property type="molecule type" value="Genomic_DNA"/>
</dbReference>
<keyword evidence="1" id="KW-0812">Transmembrane</keyword>
<feature type="transmembrane region" description="Helical" evidence="1">
    <location>
        <begin position="126"/>
        <end position="144"/>
    </location>
</feature>
<keyword evidence="4" id="KW-0808">Transferase</keyword>
<reference evidence="4" key="1">
    <citation type="submission" date="2018-10" db="EMBL/GenBank/DDBJ databases">
        <title>Chromosomal inversion in Lactococcus lactis subsp. lactis bv. diacetylactis S50.</title>
        <authorList>
            <person name="Kojic M."/>
            <person name="Jovcic B."/>
        </authorList>
    </citation>
    <scope>NUCLEOTIDE SEQUENCE</scope>
    <source>
        <strain evidence="4">S50</strain>
    </source>
</reference>
<evidence type="ECO:0000313" key="4">
    <source>
        <dbReference type="EMBL" id="RKO34906.1"/>
    </source>
</evidence>
<evidence type="ECO:0000256" key="1">
    <source>
        <dbReference type="SAM" id="Phobius"/>
    </source>
</evidence>
<accession>A0A8B3ETQ4</accession>
<name>A0A8B3ETQ4_LACLL</name>
<dbReference type="SUPFAM" id="SSF52540">
    <property type="entry name" value="P-loop containing nucleoside triphosphate hydrolases"/>
    <property type="match status" value="1"/>
</dbReference>
<feature type="domain" description="KAP NTPase" evidence="2">
    <location>
        <begin position="14"/>
        <end position="192"/>
    </location>
</feature>
<dbReference type="InterPro" id="IPR027417">
    <property type="entry name" value="P-loop_NTPase"/>
</dbReference>
<keyword evidence="4" id="KW-0418">Kinase</keyword>
<organism evidence="4">
    <name type="scientific">Lactococcus lactis subsp. lactis bv. diacetylactis</name>
    <dbReference type="NCBI Taxonomy" id="44688"/>
    <lineage>
        <taxon>Bacteria</taxon>
        <taxon>Bacillati</taxon>
        <taxon>Bacillota</taxon>
        <taxon>Bacilli</taxon>
        <taxon>Lactobacillales</taxon>
        <taxon>Streptococcaceae</taxon>
        <taxon>Lactococcus</taxon>
    </lineage>
</organism>
<feature type="transmembrane region" description="Helical" evidence="1">
    <location>
        <begin position="99"/>
        <end position="120"/>
    </location>
</feature>
<sequence length="613" mass="72823">MIEITTIETTIAEENLAKIIMKKKLKDGEKKIDGKTEYRTIFLNGEWGTGKTEYLNRTEKQLAKGKFIFLKFWEQTDKRSPINIAFLKVHPFISYTSKFFVIFSVVVSILMTPAINLGLSRGLPDWLLSTFGMIALFVAVWKIFKYQSDDFYYLAFKKLPTKFIKKKILIIDDFDRIPAERQEDIYKMFNTLKGRLPILFVGNFQKISKFEGSYLFKIIDQRVDLPLALEPVNIWENYFKKISEEFNTDISEELKRLFVKEKRNLRDQVQFNMLVNQEFFERKKKGGVQVEQQLVIIYISLFHPDVLNRLRSRENNGRQSVSKEQTISEIITNLLEYNNDYPPCFKSNPESYFLYEFVFNLSTEEAEAIVNDDEKIEQEFTRDSINMDFYTYLQNNYYFIEEKRKEHIFNLTLKKVKEYQTNSLIQKVIQIRNSEIRASDEILNSFNNEQNSIKQWDSILEEKDFDISQKLFFFNRYLKIGFKSLSNYYTKLSITSNMYSLSKRKDFYFLTYLSQNSLFFKLDNWEESLWEVLDAMPEEQYLSVLSANNVLDNHMFLQFEAIPNEREYTVYKEQVDQNTGSTQDNSKVIEKHVAPKLTQLEKSGYIFNDAIEK</sequence>